<name>A0A0H3P052_YERE1</name>
<accession>A0A0H3P052</accession>
<dbReference type="Proteomes" id="UP000008084">
    <property type="component" value="Chromosome"/>
</dbReference>
<dbReference type="HOGENOM" id="CLU_3319564_0_0_6"/>
<evidence type="ECO:0000313" key="1">
    <source>
        <dbReference type="EMBL" id="CBY27938.1"/>
    </source>
</evidence>
<dbReference type="EMBL" id="FR729477">
    <property type="protein sequence ID" value="CBY27938.1"/>
    <property type="molecule type" value="Genomic_DNA"/>
</dbReference>
<dbReference type="PATRIC" id="fig|930944.6.peg.244"/>
<reference evidence="1 2" key="1">
    <citation type="journal article" date="2011" name="J. Bacteriol.">
        <title>Complete genome sequence of Yersinia enterocolitica subsp. palearctica serogroup O:3.</title>
        <authorList>
            <person name="Batzilla J."/>
            <person name="Hoper D."/>
            <person name="Antonenka U."/>
            <person name="Heesemann J."/>
            <person name="Rakin A."/>
        </authorList>
    </citation>
    <scope>NUCLEOTIDE SEQUENCE [LARGE SCALE GENOMIC DNA]</scope>
    <source>
        <strain evidence="2">DSM 13030 / CIP 106945 / Y11</strain>
    </source>
</reference>
<organism evidence="1 2">
    <name type="scientific">Yersinia enterocolitica subsp. palearctica serotype O:3 (strain DSM 13030 / CIP 106945 / Y11)</name>
    <dbReference type="NCBI Taxonomy" id="930944"/>
    <lineage>
        <taxon>Bacteria</taxon>
        <taxon>Pseudomonadati</taxon>
        <taxon>Pseudomonadota</taxon>
        <taxon>Gammaproteobacteria</taxon>
        <taxon>Enterobacterales</taxon>
        <taxon>Yersiniaceae</taxon>
        <taxon>Yersinia</taxon>
    </lineage>
</organism>
<sequence>MQTGFIVDNGKNLTINQSLRAFSADSLVPHVDYRGRSVC</sequence>
<gene>
    <name evidence="1" type="ordered locus">Y11_02431</name>
</gene>
<proteinExistence type="predicted"/>
<dbReference type="KEGG" id="yey:Y11_02431"/>
<evidence type="ECO:0000313" key="2">
    <source>
        <dbReference type="Proteomes" id="UP000008084"/>
    </source>
</evidence>
<protein>
    <submittedName>
        <fullName evidence="1">Uncharacterized protein</fullName>
    </submittedName>
</protein>
<dbReference type="AlphaFoldDB" id="A0A0H3P052"/>